<dbReference type="GO" id="GO:0006637">
    <property type="term" value="P:acyl-CoA metabolic process"/>
    <property type="evidence" value="ECO:0007669"/>
    <property type="project" value="InterPro"/>
</dbReference>
<name>A0A1I3YQQ6_9HYPH</name>
<dbReference type="AlphaFoldDB" id="A0A1I3YQQ6"/>
<dbReference type="PANTHER" id="PTHR11066">
    <property type="entry name" value="ACYL-COA THIOESTERASE"/>
    <property type="match status" value="1"/>
</dbReference>
<dbReference type="InterPro" id="IPR003703">
    <property type="entry name" value="Acyl_CoA_thio"/>
</dbReference>
<dbReference type="EC" id="3.1.2.20" evidence="5"/>
<dbReference type="CDD" id="cd03444">
    <property type="entry name" value="Thioesterase_II_repeat1"/>
    <property type="match status" value="1"/>
</dbReference>
<dbReference type="FunFam" id="2.40.160.210:FF:000001">
    <property type="entry name" value="Acyl-CoA thioesterase II"/>
    <property type="match status" value="1"/>
</dbReference>
<dbReference type="PANTHER" id="PTHR11066:SF34">
    <property type="entry name" value="ACYL-COENZYME A THIOESTERASE 8"/>
    <property type="match status" value="1"/>
</dbReference>
<evidence type="ECO:0000256" key="7">
    <source>
        <dbReference type="ARBA" id="ARBA00071120"/>
    </source>
</evidence>
<dbReference type="STRING" id="1612308.SAMN05444581_10678"/>
<dbReference type="CDD" id="cd03445">
    <property type="entry name" value="Thioesterase_II_repeat2"/>
    <property type="match status" value="1"/>
</dbReference>
<protein>
    <recommendedName>
        <fullName evidence="7">Acyl-CoA thioesterase 2</fullName>
        <ecNumber evidence="5">3.1.2.20</ecNumber>
    </recommendedName>
    <alternativeName>
        <fullName evidence="8">Thioesterase II</fullName>
    </alternativeName>
</protein>
<dbReference type="EMBL" id="FOSN01000006">
    <property type="protein sequence ID" value="SFK33601.1"/>
    <property type="molecule type" value="Genomic_DNA"/>
</dbReference>
<evidence type="ECO:0000259" key="10">
    <source>
        <dbReference type="Pfam" id="PF13622"/>
    </source>
</evidence>
<dbReference type="Pfam" id="PF13622">
    <property type="entry name" value="4HBT_3"/>
    <property type="match status" value="1"/>
</dbReference>
<dbReference type="NCBIfam" id="TIGR00189">
    <property type="entry name" value="tesB"/>
    <property type="match status" value="1"/>
</dbReference>
<keyword evidence="3" id="KW-0378">Hydrolase</keyword>
<sequence>MSHAIGDLLTILDLEKIEENIFRGRSPQVGWQRVFGGLVIAQALVAAARTVEGRSPHSLHGYFLLPGDPSAPVIYEVDRLRDGKSFATRRCDAIQHGRAIFSLSASFQIEEPGFEHADAMPDVPLPETLPSEAEMLERFGDLIPEQIRRWFAQARPIEARPVDLSRYVKKAPGDAQQSVWLRASGPLPDDPSIHRAVLAYLSDMTLLDTALIAHGHFIFDKDIQVASLDHALWFHRPFRADEWLLYAQDSPNSCGARALTRGLLFSRDGRLVASVMQEGLIRPRTGLI</sequence>
<comment type="subunit">
    <text evidence="2">Homotetramer.</text>
</comment>
<comment type="catalytic activity">
    <reaction evidence="6">
        <text>a fatty acyl-CoA + H2O = a fatty acid + CoA + H(+)</text>
        <dbReference type="Rhea" id="RHEA:16781"/>
        <dbReference type="ChEBI" id="CHEBI:15377"/>
        <dbReference type="ChEBI" id="CHEBI:15378"/>
        <dbReference type="ChEBI" id="CHEBI:28868"/>
        <dbReference type="ChEBI" id="CHEBI:57287"/>
        <dbReference type="ChEBI" id="CHEBI:77636"/>
        <dbReference type="EC" id="3.1.2.20"/>
    </reaction>
    <physiologicalReaction direction="left-to-right" evidence="6">
        <dbReference type="Rhea" id="RHEA:16782"/>
    </physiologicalReaction>
</comment>
<keyword evidence="12" id="KW-1185">Reference proteome</keyword>
<feature type="domain" description="Acyl-CoA thioesterase-like N-terminal HotDog" evidence="10">
    <location>
        <begin position="30"/>
        <end position="108"/>
    </location>
</feature>
<dbReference type="InterPro" id="IPR029069">
    <property type="entry name" value="HotDog_dom_sf"/>
</dbReference>
<feature type="domain" description="Acyl-CoA thioesterase 2 C-terminal" evidence="9">
    <location>
        <begin position="155"/>
        <end position="280"/>
    </location>
</feature>
<evidence type="ECO:0000256" key="2">
    <source>
        <dbReference type="ARBA" id="ARBA00011881"/>
    </source>
</evidence>
<evidence type="ECO:0000313" key="11">
    <source>
        <dbReference type="EMBL" id="SFK33601.1"/>
    </source>
</evidence>
<evidence type="ECO:0000259" key="9">
    <source>
        <dbReference type="Pfam" id="PF02551"/>
    </source>
</evidence>
<evidence type="ECO:0000256" key="5">
    <source>
        <dbReference type="ARBA" id="ARBA00038894"/>
    </source>
</evidence>
<dbReference type="OrthoDB" id="9781019at2"/>
<dbReference type="Pfam" id="PF02551">
    <property type="entry name" value="Acyl_CoA_thio"/>
    <property type="match status" value="1"/>
</dbReference>
<comment type="similarity">
    <text evidence="1">Belongs to the C/M/P thioester hydrolase family.</text>
</comment>
<accession>A0A1I3YQQ6</accession>
<gene>
    <name evidence="11" type="ORF">SAMN05444581_10678</name>
</gene>
<dbReference type="InterPro" id="IPR025652">
    <property type="entry name" value="TesB_C"/>
</dbReference>
<dbReference type="Gene3D" id="2.40.160.210">
    <property type="entry name" value="Acyl-CoA thioesterase, double hotdog domain"/>
    <property type="match status" value="1"/>
</dbReference>
<evidence type="ECO:0000313" key="12">
    <source>
        <dbReference type="Proteomes" id="UP000198755"/>
    </source>
</evidence>
<dbReference type="GO" id="GO:0047617">
    <property type="term" value="F:fatty acyl-CoA hydrolase activity"/>
    <property type="evidence" value="ECO:0007669"/>
    <property type="project" value="UniProtKB-EC"/>
</dbReference>
<dbReference type="InterPro" id="IPR049449">
    <property type="entry name" value="TesB_ACOT8-like_N"/>
</dbReference>
<dbReference type="RefSeq" id="WP_091681319.1">
    <property type="nucleotide sequence ID" value="NZ_FOSN01000006.1"/>
</dbReference>
<dbReference type="SUPFAM" id="SSF54637">
    <property type="entry name" value="Thioesterase/thiol ester dehydrase-isomerase"/>
    <property type="match status" value="2"/>
</dbReference>
<dbReference type="InterPro" id="IPR042171">
    <property type="entry name" value="Acyl-CoA_hotdog"/>
</dbReference>
<proteinExistence type="inferred from homology"/>
<evidence type="ECO:0000256" key="4">
    <source>
        <dbReference type="ARBA" id="ARBA00023098"/>
    </source>
</evidence>
<evidence type="ECO:0000256" key="1">
    <source>
        <dbReference type="ARBA" id="ARBA00006538"/>
    </source>
</evidence>
<dbReference type="GO" id="GO:0009062">
    <property type="term" value="P:fatty acid catabolic process"/>
    <property type="evidence" value="ECO:0007669"/>
    <property type="project" value="TreeGrafter"/>
</dbReference>
<evidence type="ECO:0000256" key="8">
    <source>
        <dbReference type="ARBA" id="ARBA00079653"/>
    </source>
</evidence>
<evidence type="ECO:0000256" key="3">
    <source>
        <dbReference type="ARBA" id="ARBA00022801"/>
    </source>
</evidence>
<organism evidence="11 12">
    <name type="scientific">Methylocapsa palsarum</name>
    <dbReference type="NCBI Taxonomy" id="1612308"/>
    <lineage>
        <taxon>Bacteria</taxon>
        <taxon>Pseudomonadati</taxon>
        <taxon>Pseudomonadota</taxon>
        <taxon>Alphaproteobacteria</taxon>
        <taxon>Hyphomicrobiales</taxon>
        <taxon>Beijerinckiaceae</taxon>
        <taxon>Methylocapsa</taxon>
    </lineage>
</organism>
<evidence type="ECO:0000256" key="6">
    <source>
        <dbReference type="ARBA" id="ARBA00050943"/>
    </source>
</evidence>
<keyword evidence="4" id="KW-0443">Lipid metabolism</keyword>
<reference evidence="11 12" key="1">
    <citation type="submission" date="2016-10" db="EMBL/GenBank/DDBJ databases">
        <authorList>
            <person name="de Groot N.N."/>
        </authorList>
    </citation>
    <scope>NUCLEOTIDE SEQUENCE [LARGE SCALE GENOMIC DNA]</scope>
    <source>
        <strain evidence="11 12">NE2</strain>
    </source>
</reference>
<dbReference type="Proteomes" id="UP000198755">
    <property type="component" value="Unassembled WGS sequence"/>
</dbReference>